<dbReference type="InterPro" id="IPR036873">
    <property type="entry name" value="Rhodanese-like_dom_sf"/>
</dbReference>
<dbReference type="STRING" id="1385510.GCA_000425205_02317"/>
<dbReference type="Gene3D" id="3.40.250.10">
    <property type="entry name" value="Rhodanese-like domain"/>
    <property type="match status" value="1"/>
</dbReference>
<dbReference type="SMART" id="SM00450">
    <property type="entry name" value="RHOD"/>
    <property type="match status" value="1"/>
</dbReference>
<dbReference type="EMBL" id="AVPE01000009">
    <property type="protein sequence ID" value="KGX91617.1"/>
    <property type="molecule type" value="Genomic_DNA"/>
</dbReference>
<evidence type="ECO:0000259" key="1">
    <source>
        <dbReference type="PROSITE" id="PS50206"/>
    </source>
</evidence>
<gene>
    <name evidence="2" type="ORF">N781_03780</name>
</gene>
<comment type="caution">
    <text evidence="2">The sequence shown here is derived from an EMBL/GenBank/DDBJ whole genome shotgun (WGS) entry which is preliminary data.</text>
</comment>
<dbReference type="PANTHER" id="PTHR43031:SF17">
    <property type="entry name" value="SULFURTRANSFERASE YTWF-RELATED"/>
    <property type="match status" value="1"/>
</dbReference>
<evidence type="ECO:0000313" key="3">
    <source>
        <dbReference type="Proteomes" id="UP000030528"/>
    </source>
</evidence>
<dbReference type="InterPro" id="IPR050229">
    <property type="entry name" value="GlpE_sulfurtransferase"/>
</dbReference>
<accession>A0A0A5I705</accession>
<dbReference type="SUPFAM" id="SSF52821">
    <property type="entry name" value="Rhodanese/Cell cycle control phosphatase"/>
    <property type="match status" value="1"/>
</dbReference>
<feature type="domain" description="Rhodanese" evidence="1">
    <location>
        <begin position="15"/>
        <end position="98"/>
    </location>
</feature>
<proteinExistence type="predicted"/>
<dbReference type="PANTHER" id="PTHR43031">
    <property type="entry name" value="FAD-DEPENDENT OXIDOREDUCTASE"/>
    <property type="match status" value="1"/>
</dbReference>
<dbReference type="PROSITE" id="PS50206">
    <property type="entry name" value="RHODANESE_3"/>
    <property type="match status" value="1"/>
</dbReference>
<reference evidence="2 3" key="1">
    <citation type="submission" date="2013-08" db="EMBL/GenBank/DDBJ databases">
        <authorList>
            <person name="Huang J."/>
            <person name="Wang G."/>
        </authorList>
    </citation>
    <scope>NUCLEOTIDE SEQUENCE [LARGE SCALE GENOMIC DNA]</scope>
    <source>
        <strain evidence="2 3">JSM 076056</strain>
    </source>
</reference>
<dbReference type="Proteomes" id="UP000030528">
    <property type="component" value="Unassembled WGS sequence"/>
</dbReference>
<organism evidence="2 3">
    <name type="scientific">Pontibacillus halophilus JSM 076056 = DSM 19796</name>
    <dbReference type="NCBI Taxonomy" id="1385510"/>
    <lineage>
        <taxon>Bacteria</taxon>
        <taxon>Bacillati</taxon>
        <taxon>Bacillota</taxon>
        <taxon>Bacilli</taxon>
        <taxon>Bacillales</taxon>
        <taxon>Bacillaceae</taxon>
        <taxon>Pontibacillus</taxon>
    </lineage>
</organism>
<dbReference type="InterPro" id="IPR001763">
    <property type="entry name" value="Rhodanese-like_dom"/>
</dbReference>
<dbReference type="eggNOG" id="COG0607">
    <property type="taxonomic scope" value="Bacteria"/>
</dbReference>
<dbReference type="RefSeq" id="WP_026800665.1">
    <property type="nucleotide sequence ID" value="NZ_AULI01000009.1"/>
</dbReference>
<sequence length="98" mass="11128">MKTLTAKEVQEKLEQGEQLNIIDVREDDEVREGMIPGAKHVRLGTVEERVSEFDKDKEYVMVCRSGGRSGKAYQYLESQGFNVINMEGGMLAWEGETK</sequence>
<dbReference type="AlphaFoldDB" id="A0A0A5I705"/>
<protein>
    <submittedName>
        <fullName evidence="2">Molybdopterin biosynthesis MoeB protein</fullName>
    </submittedName>
</protein>
<dbReference type="OrthoDB" id="9800872at2"/>
<keyword evidence="3" id="KW-1185">Reference proteome</keyword>
<dbReference type="CDD" id="cd00158">
    <property type="entry name" value="RHOD"/>
    <property type="match status" value="1"/>
</dbReference>
<evidence type="ECO:0000313" key="2">
    <source>
        <dbReference type="EMBL" id="KGX91617.1"/>
    </source>
</evidence>
<dbReference type="Pfam" id="PF00581">
    <property type="entry name" value="Rhodanese"/>
    <property type="match status" value="1"/>
</dbReference>
<name>A0A0A5I705_9BACI</name>